<protein>
    <submittedName>
        <fullName evidence="1">Uncharacterized protein</fullName>
    </submittedName>
</protein>
<reference evidence="2" key="1">
    <citation type="journal article" date="2008" name="Nat. Genet.">
        <title>The Pristionchus pacificus genome provides a unique perspective on nematode lifestyle and parasitism.</title>
        <authorList>
            <person name="Dieterich C."/>
            <person name="Clifton S.W."/>
            <person name="Schuster L.N."/>
            <person name="Chinwalla A."/>
            <person name="Delehaunty K."/>
            <person name="Dinkelacker I."/>
            <person name="Fulton L."/>
            <person name="Fulton R."/>
            <person name="Godfrey J."/>
            <person name="Minx P."/>
            <person name="Mitreva M."/>
            <person name="Roeseler W."/>
            <person name="Tian H."/>
            <person name="Witte H."/>
            <person name="Yang S.P."/>
            <person name="Wilson R.K."/>
            <person name="Sommer R.J."/>
        </authorList>
    </citation>
    <scope>NUCLEOTIDE SEQUENCE [LARGE SCALE GENOMIC DNA]</scope>
    <source>
        <strain evidence="2">PS312</strain>
    </source>
</reference>
<dbReference type="AlphaFoldDB" id="A0A2A6C0I0"/>
<keyword evidence="2" id="KW-1185">Reference proteome</keyword>
<evidence type="ECO:0000313" key="2">
    <source>
        <dbReference type="Proteomes" id="UP000005239"/>
    </source>
</evidence>
<sequence length="134" mass="15318">MSTMKPEDGSIDSNIIEYGPNFNWEPAKGLTNMVEIENDGVYSLASMSSTVREHLTIGDGEKPAEWLQRYAHNKKLRKKCHTVTLRPDSLPQHRSLNLLIVENGSGFNWEPAQCLKGYGRRKDHRDGWETTEIF</sequence>
<accession>A0A2A6C0I0</accession>
<dbReference type="EnsemblMetazoa" id="PPA45841.1">
    <property type="protein sequence ID" value="PPA45841.1"/>
    <property type="gene ID" value="WBGene00284210"/>
</dbReference>
<evidence type="ECO:0000313" key="1">
    <source>
        <dbReference type="EnsemblMetazoa" id="PPA45841.1"/>
    </source>
</evidence>
<dbReference type="Proteomes" id="UP000005239">
    <property type="component" value="Unassembled WGS sequence"/>
</dbReference>
<gene>
    <name evidence="1" type="primary">WBGene00284210</name>
</gene>
<reference evidence="1" key="2">
    <citation type="submission" date="2022-06" db="UniProtKB">
        <authorList>
            <consortium name="EnsemblMetazoa"/>
        </authorList>
    </citation>
    <scope>IDENTIFICATION</scope>
    <source>
        <strain evidence="1">PS312</strain>
    </source>
</reference>
<name>A0A2A6C0I0_PRIPA</name>
<organism evidence="1 2">
    <name type="scientific">Pristionchus pacificus</name>
    <name type="common">Parasitic nematode worm</name>
    <dbReference type="NCBI Taxonomy" id="54126"/>
    <lineage>
        <taxon>Eukaryota</taxon>
        <taxon>Metazoa</taxon>
        <taxon>Ecdysozoa</taxon>
        <taxon>Nematoda</taxon>
        <taxon>Chromadorea</taxon>
        <taxon>Rhabditida</taxon>
        <taxon>Rhabditina</taxon>
        <taxon>Diplogasteromorpha</taxon>
        <taxon>Diplogasteroidea</taxon>
        <taxon>Neodiplogasteridae</taxon>
        <taxon>Pristionchus</taxon>
    </lineage>
</organism>
<accession>A0A8R1Z1M0</accession>
<proteinExistence type="predicted"/>